<accession>A0A7J6WW64</accession>
<keyword evidence="2" id="KW-1185">Reference proteome</keyword>
<dbReference type="AlphaFoldDB" id="A0A7J6WW64"/>
<protein>
    <submittedName>
        <fullName evidence="1">Uncharacterized protein</fullName>
    </submittedName>
</protein>
<evidence type="ECO:0000313" key="2">
    <source>
        <dbReference type="Proteomes" id="UP000554482"/>
    </source>
</evidence>
<name>A0A7J6WW64_THATH</name>
<dbReference type="EMBL" id="JABWDY010010317">
    <property type="protein sequence ID" value="KAF5200765.1"/>
    <property type="molecule type" value="Genomic_DNA"/>
</dbReference>
<comment type="caution">
    <text evidence="1">The sequence shown here is derived from an EMBL/GenBank/DDBJ whole genome shotgun (WGS) entry which is preliminary data.</text>
</comment>
<dbReference type="PANTHER" id="PTHR36264">
    <property type="entry name" value="SET DOMAIN-CONTAINING PROTEIN"/>
    <property type="match status" value="1"/>
</dbReference>
<dbReference type="Proteomes" id="UP000554482">
    <property type="component" value="Unassembled WGS sequence"/>
</dbReference>
<dbReference type="PANTHER" id="PTHR36264:SF2">
    <property type="entry name" value="TF-B3 DOMAIN-CONTAINING PROTEIN"/>
    <property type="match status" value="1"/>
</dbReference>
<sequence length="162" mass="18722">MAADYPYPMKEVNFYHFIQSKAAEEEREPMKQTEKVLIRTQQVSNAWPIRKVITKGDIKSDSKSISFILNDKEVGGYIVPYLTVESRQYLLQGGSLSVNVLDNDDRNWSQLCLQLIKDNQVEVSGLERLSRKSLKVGDEIAMCWDESYAFFYYTILSRSFVS</sequence>
<proteinExistence type="predicted"/>
<evidence type="ECO:0000313" key="1">
    <source>
        <dbReference type="EMBL" id="KAF5200765.1"/>
    </source>
</evidence>
<gene>
    <name evidence="1" type="ORF">FRX31_009648</name>
</gene>
<organism evidence="1 2">
    <name type="scientific">Thalictrum thalictroides</name>
    <name type="common">Rue-anemone</name>
    <name type="synonym">Anemone thalictroides</name>
    <dbReference type="NCBI Taxonomy" id="46969"/>
    <lineage>
        <taxon>Eukaryota</taxon>
        <taxon>Viridiplantae</taxon>
        <taxon>Streptophyta</taxon>
        <taxon>Embryophyta</taxon>
        <taxon>Tracheophyta</taxon>
        <taxon>Spermatophyta</taxon>
        <taxon>Magnoliopsida</taxon>
        <taxon>Ranunculales</taxon>
        <taxon>Ranunculaceae</taxon>
        <taxon>Thalictroideae</taxon>
        <taxon>Thalictrum</taxon>
    </lineage>
</organism>
<reference evidence="1 2" key="1">
    <citation type="submission" date="2020-06" db="EMBL/GenBank/DDBJ databases">
        <title>Transcriptomic and genomic resources for Thalictrum thalictroides and T. hernandezii: Facilitating candidate gene discovery in an emerging model plant lineage.</title>
        <authorList>
            <person name="Arias T."/>
            <person name="Riano-Pachon D.M."/>
            <person name="Di Stilio V.S."/>
        </authorList>
    </citation>
    <scope>NUCLEOTIDE SEQUENCE [LARGE SCALE GENOMIC DNA]</scope>
    <source>
        <strain evidence="2">cv. WT478/WT964</strain>
        <tissue evidence="1">Leaves</tissue>
    </source>
</reference>